<evidence type="ECO:0000256" key="6">
    <source>
        <dbReference type="ARBA" id="ARBA00022729"/>
    </source>
</evidence>
<dbReference type="InterPro" id="IPR012520">
    <property type="entry name" value="Antimicrobial_frog_1"/>
</dbReference>
<feature type="domain" description="Frog antimicrobial peptide brevinin-1 type" evidence="11">
    <location>
        <begin position="47"/>
        <end position="70"/>
    </location>
</feature>
<evidence type="ECO:0000259" key="11">
    <source>
        <dbReference type="Pfam" id="PF08018"/>
    </source>
</evidence>
<evidence type="ECO:0000259" key="10">
    <source>
        <dbReference type="Pfam" id="PF03032"/>
    </source>
</evidence>
<keyword evidence="7" id="KW-0044">Antibiotic</keyword>
<dbReference type="AlphaFoldDB" id="A0AAU8EGV4"/>
<keyword evidence="3" id="KW-0878">Amphibian defense peptide</keyword>
<feature type="domain" description="Frog antimicrobial peptide propeptide" evidence="10">
    <location>
        <begin position="2"/>
        <end position="45"/>
    </location>
</feature>
<evidence type="ECO:0000256" key="3">
    <source>
        <dbReference type="ARBA" id="ARBA00022446"/>
    </source>
</evidence>
<accession>A0AAU8EGV4</accession>
<evidence type="ECO:0000256" key="4">
    <source>
        <dbReference type="ARBA" id="ARBA00022525"/>
    </source>
</evidence>
<evidence type="ECO:0000256" key="5">
    <source>
        <dbReference type="ARBA" id="ARBA00022529"/>
    </source>
</evidence>
<evidence type="ECO:0000256" key="9">
    <source>
        <dbReference type="SAM" id="SignalP"/>
    </source>
</evidence>
<evidence type="ECO:0000313" key="12">
    <source>
        <dbReference type="EMBL" id="XCG97689.1"/>
    </source>
</evidence>
<keyword evidence="6 9" id="KW-0732">Signal</keyword>
<evidence type="ECO:0000256" key="2">
    <source>
        <dbReference type="ARBA" id="ARBA00008230"/>
    </source>
</evidence>
<protein>
    <submittedName>
        <fullName evidence="12">Brevinin-1pl</fullName>
    </submittedName>
</protein>
<keyword evidence="8" id="KW-1015">Disulfide bond</keyword>
<dbReference type="Pfam" id="PF03032">
    <property type="entry name" value="FSAP_sig_propep"/>
    <property type="match status" value="1"/>
</dbReference>
<comment type="similarity">
    <text evidence="2">Belongs to the frog skin active peptide (FSAP) family. Brevinin subfamily.</text>
</comment>
<sequence length="70" mass="8086">MFTTKKSMLLLFFLGTINLSLCEQERNAEEERRDEPDETDVEVEKRFFPIVAGVAAKVLKKIFCTISKKC</sequence>
<evidence type="ECO:0000256" key="8">
    <source>
        <dbReference type="ARBA" id="ARBA00023157"/>
    </source>
</evidence>
<dbReference type="GO" id="GO:0005576">
    <property type="term" value="C:extracellular region"/>
    <property type="evidence" value="ECO:0007669"/>
    <property type="project" value="UniProtKB-SubCell"/>
</dbReference>
<dbReference type="InterPro" id="IPR004275">
    <property type="entry name" value="Frog_antimicrobial_propeptide"/>
</dbReference>
<comment type="subcellular location">
    <subcellularLocation>
        <location evidence="1">Secreted</location>
    </subcellularLocation>
</comment>
<proteinExistence type="evidence at transcript level"/>
<reference evidence="12" key="1">
    <citation type="submission" date="2024-06" db="EMBL/GenBank/DDBJ databases">
        <title>Discovery, Development and Optimisation of a Novel Frog Antimicrobial Peptide with Combined Mode of Action Against Drug-resistant Bacteria.</title>
        <authorList>
            <person name="Wang J."/>
            <person name="Wang T."/>
            <person name="Jiang Y."/>
            <person name="Chen T."/>
            <person name="Wang L."/>
        </authorList>
    </citation>
    <scope>NUCLEOTIDE SEQUENCE</scope>
</reference>
<evidence type="ECO:0000256" key="7">
    <source>
        <dbReference type="ARBA" id="ARBA00023022"/>
    </source>
</evidence>
<organism evidence="12">
    <name type="scientific">Lithobates pipiens</name>
    <name type="common">Northern leopard frog</name>
    <name type="synonym">Rana pipiens</name>
    <dbReference type="NCBI Taxonomy" id="8404"/>
    <lineage>
        <taxon>Eukaryota</taxon>
        <taxon>Metazoa</taxon>
        <taxon>Chordata</taxon>
        <taxon>Craniata</taxon>
        <taxon>Vertebrata</taxon>
        <taxon>Euteleostomi</taxon>
        <taxon>Amphibia</taxon>
        <taxon>Batrachia</taxon>
        <taxon>Anura</taxon>
        <taxon>Neobatrachia</taxon>
        <taxon>Ranoidea</taxon>
        <taxon>Ranidae</taxon>
        <taxon>Lithobates</taxon>
    </lineage>
</organism>
<keyword evidence="4" id="KW-0964">Secreted</keyword>
<dbReference type="Pfam" id="PF08018">
    <property type="entry name" value="Antimicrobial_1"/>
    <property type="match status" value="1"/>
</dbReference>
<dbReference type="GO" id="GO:0042742">
    <property type="term" value="P:defense response to bacterium"/>
    <property type="evidence" value="ECO:0007669"/>
    <property type="project" value="UniProtKB-KW"/>
</dbReference>
<evidence type="ECO:0000256" key="1">
    <source>
        <dbReference type="ARBA" id="ARBA00004613"/>
    </source>
</evidence>
<keyword evidence="5" id="KW-0929">Antimicrobial</keyword>
<dbReference type="EMBL" id="PP898169">
    <property type="protein sequence ID" value="XCG97689.1"/>
    <property type="molecule type" value="mRNA"/>
</dbReference>
<dbReference type="GO" id="GO:0098542">
    <property type="term" value="P:defense response to other organism"/>
    <property type="evidence" value="ECO:0007669"/>
    <property type="project" value="InterPro"/>
</dbReference>
<name>A0AAU8EGV4_LITPI</name>
<feature type="signal peptide" evidence="9">
    <location>
        <begin position="1"/>
        <end position="22"/>
    </location>
</feature>
<feature type="chain" id="PRO_5043437158" evidence="9">
    <location>
        <begin position="23"/>
        <end position="70"/>
    </location>
</feature>